<dbReference type="GO" id="GO:0046872">
    <property type="term" value="F:metal ion binding"/>
    <property type="evidence" value="ECO:0007669"/>
    <property type="project" value="UniProtKB-KW"/>
</dbReference>
<feature type="binding site" evidence="5">
    <location>
        <position position="90"/>
    </location>
    <ligand>
        <name>Mg(2+)</name>
        <dbReference type="ChEBI" id="CHEBI:18420"/>
        <label>2</label>
    </ligand>
</feature>
<name>A0A0R2CQE6_9LACO</name>
<dbReference type="PANTHER" id="PTHR20854:SF4">
    <property type="entry name" value="INOSITOL-1-MONOPHOSPHATASE-RELATED"/>
    <property type="match status" value="1"/>
</dbReference>
<feature type="binding site" evidence="5">
    <location>
        <position position="93"/>
    </location>
    <ligand>
        <name>Mg(2+)</name>
        <dbReference type="ChEBI" id="CHEBI:18420"/>
        <label>2</label>
    </ligand>
</feature>
<accession>A0A0R2CQE6</accession>
<dbReference type="Gene3D" id="3.30.540.10">
    <property type="entry name" value="Fructose-1,6-Bisphosphatase, subunit A, domain 1"/>
    <property type="match status" value="1"/>
</dbReference>
<organism evidence="6 7">
    <name type="scientific">Lentilactobacillus senioris DSM 24302 = JCM 17472</name>
    <dbReference type="NCBI Taxonomy" id="1423802"/>
    <lineage>
        <taxon>Bacteria</taxon>
        <taxon>Bacillati</taxon>
        <taxon>Bacillota</taxon>
        <taxon>Bacilli</taxon>
        <taxon>Lactobacillales</taxon>
        <taxon>Lactobacillaceae</taxon>
        <taxon>Lentilactobacillus</taxon>
    </lineage>
</organism>
<keyword evidence="2 5" id="KW-0479">Metal-binding</keyword>
<dbReference type="PRINTS" id="PR00377">
    <property type="entry name" value="IMPHPHTASES"/>
</dbReference>
<dbReference type="FunFam" id="3.30.540.10:FF:000003">
    <property type="entry name" value="Inositol-1-monophosphatase"/>
    <property type="match status" value="1"/>
</dbReference>
<dbReference type="PANTHER" id="PTHR20854">
    <property type="entry name" value="INOSITOL MONOPHOSPHATASE"/>
    <property type="match status" value="1"/>
</dbReference>
<comment type="caution">
    <text evidence="6">The sequence shown here is derived from an EMBL/GenBank/DDBJ whole genome shotgun (WGS) entry which is preliminary data.</text>
</comment>
<protein>
    <submittedName>
        <fullName evidence="6">Inositol monophosphatase family protein</fullName>
    </submittedName>
</protein>
<feature type="binding site" evidence="5">
    <location>
        <position position="71"/>
    </location>
    <ligand>
        <name>Mg(2+)</name>
        <dbReference type="ChEBI" id="CHEBI:18420"/>
        <label>1</label>
        <note>catalytic</note>
    </ligand>
</feature>
<proteinExistence type="predicted"/>
<evidence type="ECO:0000256" key="1">
    <source>
        <dbReference type="ARBA" id="ARBA00001946"/>
    </source>
</evidence>
<dbReference type="STRING" id="1423802.FC56_GL000029"/>
<feature type="binding site" evidence="5">
    <location>
        <position position="92"/>
    </location>
    <ligand>
        <name>Mg(2+)</name>
        <dbReference type="ChEBI" id="CHEBI:18420"/>
        <label>1</label>
        <note>catalytic</note>
    </ligand>
</feature>
<evidence type="ECO:0000313" key="7">
    <source>
        <dbReference type="Proteomes" id="UP000051256"/>
    </source>
</evidence>
<keyword evidence="7" id="KW-1185">Reference proteome</keyword>
<dbReference type="EMBL" id="AYZR01000007">
    <property type="protein sequence ID" value="KRM94049.1"/>
    <property type="molecule type" value="Genomic_DNA"/>
</dbReference>
<dbReference type="InterPro" id="IPR000760">
    <property type="entry name" value="Inositol_monophosphatase-like"/>
</dbReference>
<dbReference type="InterPro" id="IPR020583">
    <property type="entry name" value="Inositol_monoP_metal-BS"/>
</dbReference>
<gene>
    <name evidence="6" type="ORF">FC56_GL000029</name>
</gene>
<reference evidence="6 7" key="1">
    <citation type="journal article" date="2015" name="Genome Announc.">
        <title>Expanding the biotechnology potential of lactobacilli through comparative genomics of 213 strains and associated genera.</title>
        <authorList>
            <person name="Sun Z."/>
            <person name="Harris H.M."/>
            <person name="McCann A."/>
            <person name="Guo C."/>
            <person name="Argimon S."/>
            <person name="Zhang W."/>
            <person name="Yang X."/>
            <person name="Jeffery I.B."/>
            <person name="Cooney J.C."/>
            <person name="Kagawa T.F."/>
            <person name="Liu W."/>
            <person name="Song Y."/>
            <person name="Salvetti E."/>
            <person name="Wrobel A."/>
            <person name="Rasinkangas P."/>
            <person name="Parkhill J."/>
            <person name="Rea M.C."/>
            <person name="O'Sullivan O."/>
            <person name="Ritari J."/>
            <person name="Douillard F.P."/>
            <person name="Paul Ross R."/>
            <person name="Yang R."/>
            <person name="Briner A.E."/>
            <person name="Felis G.E."/>
            <person name="de Vos W.M."/>
            <person name="Barrangou R."/>
            <person name="Klaenhammer T.R."/>
            <person name="Caufield P.W."/>
            <person name="Cui Y."/>
            <person name="Zhang H."/>
            <person name="O'Toole P.W."/>
        </authorList>
    </citation>
    <scope>NUCLEOTIDE SEQUENCE [LARGE SCALE GENOMIC DNA]</scope>
    <source>
        <strain evidence="6 7">DSM 24302</strain>
    </source>
</reference>
<dbReference type="PROSITE" id="PS00629">
    <property type="entry name" value="IMP_1"/>
    <property type="match status" value="1"/>
</dbReference>
<dbReference type="GO" id="GO:0007165">
    <property type="term" value="P:signal transduction"/>
    <property type="evidence" value="ECO:0007669"/>
    <property type="project" value="TreeGrafter"/>
</dbReference>
<evidence type="ECO:0000256" key="2">
    <source>
        <dbReference type="ARBA" id="ARBA00022723"/>
    </source>
</evidence>
<dbReference type="GO" id="GO:0008934">
    <property type="term" value="F:inositol monophosphate 1-phosphatase activity"/>
    <property type="evidence" value="ECO:0007669"/>
    <property type="project" value="TreeGrafter"/>
</dbReference>
<dbReference type="PATRIC" id="fig|1423802.4.peg.30"/>
<evidence type="ECO:0000256" key="3">
    <source>
        <dbReference type="ARBA" id="ARBA00022801"/>
    </source>
</evidence>
<keyword evidence="4 5" id="KW-0460">Magnesium</keyword>
<dbReference type="CDD" id="cd01637">
    <property type="entry name" value="IMPase_like"/>
    <property type="match status" value="1"/>
</dbReference>
<dbReference type="RefSeq" id="WP_056977979.1">
    <property type="nucleotide sequence ID" value="NZ_AYZR01000007.1"/>
</dbReference>
<comment type="cofactor">
    <cofactor evidence="1 5">
        <name>Mg(2+)</name>
        <dbReference type="ChEBI" id="CHEBI:18420"/>
    </cofactor>
</comment>
<dbReference type="AlphaFoldDB" id="A0A0R2CQE6"/>
<dbReference type="Gene3D" id="3.40.190.80">
    <property type="match status" value="1"/>
</dbReference>
<dbReference type="Pfam" id="PF00459">
    <property type="entry name" value="Inositol_P"/>
    <property type="match status" value="1"/>
</dbReference>
<feature type="binding site" evidence="5">
    <location>
        <position position="212"/>
    </location>
    <ligand>
        <name>Mg(2+)</name>
        <dbReference type="ChEBI" id="CHEBI:18420"/>
        <label>1</label>
        <note>catalytic</note>
    </ligand>
</feature>
<evidence type="ECO:0000256" key="4">
    <source>
        <dbReference type="ARBA" id="ARBA00022842"/>
    </source>
</evidence>
<dbReference type="SUPFAM" id="SSF56655">
    <property type="entry name" value="Carbohydrate phosphatase"/>
    <property type="match status" value="1"/>
</dbReference>
<evidence type="ECO:0000256" key="5">
    <source>
        <dbReference type="PIRSR" id="PIRSR600760-2"/>
    </source>
</evidence>
<dbReference type="GO" id="GO:0006020">
    <property type="term" value="P:inositol metabolic process"/>
    <property type="evidence" value="ECO:0007669"/>
    <property type="project" value="TreeGrafter"/>
</dbReference>
<dbReference type="Proteomes" id="UP000051256">
    <property type="component" value="Unassembled WGS sequence"/>
</dbReference>
<sequence length="260" mass="28706">MQDLKYVKIDRQVCQWLREAREIVLSELNSQLTVETKSGRKDLVTNVDKQVEQFLTNKIKTQYPESHILGEEGFGDKVDENTDGIIWIVDPIDGTMNFVKQRNNFAIMIGVYKDQEPILGYIMNVVTGELLHGGPLTGIKLNQAEISNIENQGLSEGLIGLSGPLLVHNEYNMQTIGDSALGMRIYGSAGLEIMAVIKGELVGYISYLRPWDFGAGKILAECCGLSFTMVDGQPLNMLSSGVVLIATKRAHSDILTIVSQ</sequence>
<evidence type="ECO:0000313" key="6">
    <source>
        <dbReference type="EMBL" id="KRM94049.1"/>
    </source>
</evidence>
<keyword evidence="3" id="KW-0378">Hydrolase</keyword>